<reference evidence="1" key="1">
    <citation type="submission" date="2021-06" db="EMBL/GenBank/DDBJ databases">
        <title>Comparative genomics, transcriptomics and evolutionary studies reveal genomic signatures of adaptation to plant cell wall in hemibiotrophic fungi.</title>
        <authorList>
            <consortium name="DOE Joint Genome Institute"/>
            <person name="Baroncelli R."/>
            <person name="Diaz J.F."/>
            <person name="Benocci T."/>
            <person name="Peng M."/>
            <person name="Battaglia E."/>
            <person name="Haridas S."/>
            <person name="Andreopoulos W."/>
            <person name="Labutti K."/>
            <person name="Pangilinan J."/>
            <person name="Floch G.L."/>
            <person name="Makela M.R."/>
            <person name="Henrissat B."/>
            <person name="Grigoriev I.V."/>
            <person name="Crouch J.A."/>
            <person name="De Vries R.P."/>
            <person name="Sukno S.A."/>
            <person name="Thon M.R."/>
        </authorList>
    </citation>
    <scope>NUCLEOTIDE SEQUENCE</scope>
    <source>
        <strain evidence="1">MAFF235873</strain>
    </source>
</reference>
<accession>A0AAD9HN95</accession>
<sequence>MFIPTRGFAEPAVSLSQHTNGPPAEYAALLENVHLFSQLDWIVVSLASIVFAHLLLSRRDGVDGGKVSGEASTPTEAQETIYRAAAAVFLGSGAAGSFALAIRETRLP</sequence>
<proteinExistence type="predicted"/>
<comment type="caution">
    <text evidence="1">The sequence shown here is derived from an EMBL/GenBank/DDBJ whole genome shotgun (WGS) entry which is preliminary data.</text>
</comment>
<evidence type="ECO:0000313" key="2">
    <source>
        <dbReference type="Proteomes" id="UP001232148"/>
    </source>
</evidence>
<dbReference type="Proteomes" id="UP001232148">
    <property type="component" value="Unassembled WGS sequence"/>
</dbReference>
<dbReference type="AlphaFoldDB" id="A0AAD9HN95"/>
<dbReference type="EMBL" id="MU842844">
    <property type="protein sequence ID" value="KAK2031059.1"/>
    <property type="molecule type" value="Genomic_DNA"/>
</dbReference>
<evidence type="ECO:0000313" key="1">
    <source>
        <dbReference type="EMBL" id="KAK2031059.1"/>
    </source>
</evidence>
<gene>
    <name evidence="1" type="ORF">LX32DRAFT_691955</name>
</gene>
<keyword evidence="2" id="KW-1185">Reference proteome</keyword>
<organism evidence="1 2">
    <name type="scientific">Colletotrichum zoysiae</name>
    <dbReference type="NCBI Taxonomy" id="1216348"/>
    <lineage>
        <taxon>Eukaryota</taxon>
        <taxon>Fungi</taxon>
        <taxon>Dikarya</taxon>
        <taxon>Ascomycota</taxon>
        <taxon>Pezizomycotina</taxon>
        <taxon>Sordariomycetes</taxon>
        <taxon>Hypocreomycetidae</taxon>
        <taxon>Glomerellales</taxon>
        <taxon>Glomerellaceae</taxon>
        <taxon>Colletotrichum</taxon>
        <taxon>Colletotrichum graminicola species complex</taxon>
    </lineage>
</organism>
<protein>
    <submittedName>
        <fullName evidence="1">Uncharacterized protein</fullName>
    </submittedName>
</protein>
<name>A0AAD9HN95_9PEZI</name>